<evidence type="ECO:0000259" key="8">
    <source>
        <dbReference type="PROSITE" id="PS50880"/>
    </source>
</evidence>
<dbReference type="PROSITE" id="PS01300">
    <property type="entry name" value="RECR"/>
    <property type="match status" value="1"/>
</dbReference>
<comment type="similarity">
    <text evidence="7">Belongs to the RecR family.</text>
</comment>
<keyword evidence="2 7" id="KW-0227">DNA damage</keyword>
<dbReference type="AlphaFoldDB" id="D1PYM0"/>
<dbReference type="SUPFAM" id="SSF111304">
    <property type="entry name" value="Recombination protein RecR"/>
    <property type="match status" value="1"/>
</dbReference>
<evidence type="ECO:0000313" key="9">
    <source>
        <dbReference type="EMBL" id="EFA43565.1"/>
    </source>
</evidence>
<dbReference type="InterPro" id="IPR006171">
    <property type="entry name" value="TOPRIM_dom"/>
</dbReference>
<evidence type="ECO:0000256" key="5">
    <source>
        <dbReference type="ARBA" id="ARBA00023172"/>
    </source>
</evidence>
<dbReference type="PANTHER" id="PTHR30446:SF0">
    <property type="entry name" value="RECOMBINATION PROTEIN RECR"/>
    <property type="match status" value="1"/>
</dbReference>
<dbReference type="eggNOG" id="COG0353">
    <property type="taxonomic scope" value="Bacteria"/>
</dbReference>
<gene>
    <name evidence="7 9" type="primary">recR</name>
    <name evidence="9" type="ORF">HMPREF0645_2055</name>
</gene>
<dbReference type="RefSeq" id="WP_007174158.1">
    <property type="nucleotide sequence ID" value="NZ_GG704781.1"/>
</dbReference>
<accession>D1PYM0</accession>
<dbReference type="Gene3D" id="3.30.60.80">
    <property type="match status" value="1"/>
</dbReference>
<dbReference type="InterPro" id="IPR000093">
    <property type="entry name" value="DNA_Rcmb_RecR"/>
</dbReference>
<dbReference type="InterPro" id="IPR023627">
    <property type="entry name" value="Rcmb_RecR"/>
</dbReference>
<dbReference type="Gene3D" id="6.10.250.240">
    <property type="match status" value="1"/>
</dbReference>
<dbReference type="GO" id="GO:0003677">
    <property type="term" value="F:DNA binding"/>
    <property type="evidence" value="ECO:0007669"/>
    <property type="project" value="UniProtKB-UniRule"/>
</dbReference>
<dbReference type="OrthoDB" id="9802672at2"/>
<dbReference type="HAMAP" id="MF_00017">
    <property type="entry name" value="RecR"/>
    <property type="match status" value="1"/>
</dbReference>
<dbReference type="GO" id="GO:0006281">
    <property type="term" value="P:DNA repair"/>
    <property type="evidence" value="ECO:0007669"/>
    <property type="project" value="UniProtKB-UniRule"/>
</dbReference>
<evidence type="ECO:0000256" key="6">
    <source>
        <dbReference type="ARBA" id="ARBA00023204"/>
    </source>
</evidence>
<dbReference type="EMBL" id="ACKS01000078">
    <property type="protein sequence ID" value="EFA43565.1"/>
    <property type="molecule type" value="Genomic_DNA"/>
</dbReference>
<proteinExistence type="inferred from homology"/>
<protein>
    <recommendedName>
        <fullName evidence="7">Recombination protein RecR</fullName>
    </recommendedName>
</protein>
<feature type="zinc finger region" description="C4-type" evidence="7">
    <location>
        <begin position="59"/>
        <end position="74"/>
    </location>
</feature>
<comment type="caution">
    <text evidence="9">The sequence shown here is derived from an EMBL/GenBank/DDBJ whole genome shotgun (WGS) entry which is preliminary data.</text>
</comment>
<dbReference type="PANTHER" id="PTHR30446">
    <property type="entry name" value="RECOMBINATION PROTEIN RECR"/>
    <property type="match status" value="1"/>
</dbReference>
<evidence type="ECO:0000256" key="3">
    <source>
        <dbReference type="ARBA" id="ARBA00022771"/>
    </source>
</evidence>
<keyword evidence="10" id="KW-1185">Reference proteome</keyword>
<dbReference type="InterPro" id="IPR034137">
    <property type="entry name" value="TOPRIM_RecR"/>
</dbReference>
<dbReference type="Pfam" id="PF21176">
    <property type="entry name" value="RecR_HhH"/>
    <property type="match status" value="1"/>
</dbReference>
<dbReference type="Proteomes" id="UP000003160">
    <property type="component" value="Unassembled WGS sequence"/>
</dbReference>
<dbReference type="PROSITE" id="PS50880">
    <property type="entry name" value="TOPRIM"/>
    <property type="match status" value="1"/>
</dbReference>
<organism evidence="9 10">
    <name type="scientific">Hallella bergensis DSM 17361</name>
    <dbReference type="NCBI Taxonomy" id="585502"/>
    <lineage>
        <taxon>Bacteria</taxon>
        <taxon>Pseudomonadati</taxon>
        <taxon>Bacteroidota</taxon>
        <taxon>Bacteroidia</taxon>
        <taxon>Bacteroidales</taxon>
        <taxon>Prevotellaceae</taxon>
        <taxon>Hallella</taxon>
    </lineage>
</organism>
<dbReference type="Pfam" id="PF13662">
    <property type="entry name" value="Toprim_4"/>
    <property type="match status" value="1"/>
</dbReference>
<feature type="domain" description="Toprim" evidence="8">
    <location>
        <begin position="82"/>
        <end position="177"/>
    </location>
</feature>
<keyword evidence="3 7" id="KW-0863">Zinc-finger</keyword>
<dbReference type="Gene3D" id="1.10.8.420">
    <property type="entry name" value="RecR Domain 1"/>
    <property type="match status" value="1"/>
</dbReference>
<dbReference type="CDD" id="cd01025">
    <property type="entry name" value="TOPRIM_recR"/>
    <property type="match status" value="1"/>
</dbReference>
<sequence>MEQYPSALLEKAVSEFCKLPGIGRKTSLRLVLYLLRQPVNRVNAFSDAISYVRNNIKYCKICHNISDTEVCSICSDTRRDSTTVCVVENIQDVMAVESTQQYHGLYHVLGGVISPMDGISPGDLQIDSLVERVARGEIKEIIFALSSTMEGDTTNFYLSRLLKKYDVKLSLIARGISVGNELEYADEVTLGRSILNRTPLD</sequence>
<dbReference type="Pfam" id="PF21175">
    <property type="entry name" value="RecR_C"/>
    <property type="match status" value="1"/>
</dbReference>
<dbReference type="HOGENOM" id="CLU_060739_1_1_10"/>
<dbReference type="SMART" id="SM00493">
    <property type="entry name" value="TOPRIM"/>
    <property type="match status" value="1"/>
</dbReference>
<dbReference type="Gene3D" id="3.40.1360.10">
    <property type="match status" value="1"/>
</dbReference>
<keyword evidence="1 7" id="KW-0479">Metal-binding</keyword>
<keyword evidence="4 7" id="KW-0862">Zinc</keyword>
<keyword evidence="6 7" id="KW-0234">DNA repair</keyword>
<name>D1PYM0_9BACT</name>
<dbReference type="GO" id="GO:0008270">
    <property type="term" value="F:zinc ion binding"/>
    <property type="evidence" value="ECO:0007669"/>
    <property type="project" value="UniProtKB-KW"/>
</dbReference>
<comment type="function">
    <text evidence="7">May play a role in DNA repair. It seems to be involved in an RecBC-independent recombinational process of DNA repair. It may act with RecF and RecO.</text>
</comment>
<reference evidence="9 10" key="1">
    <citation type="submission" date="2009-10" db="EMBL/GenBank/DDBJ databases">
        <authorList>
            <person name="Qin X."/>
            <person name="Bachman B."/>
            <person name="Battles P."/>
            <person name="Bell A."/>
            <person name="Bess C."/>
            <person name="Bickham C."/>
            <person name="Chaboub L."/>
            <person name="Chen D."/>
            <person name="Coyle M."/>
            <person name="Deiros D.R."/>
            <person name="Dinh H."/>
            <person name="Forbes L."/>
            <person name="Fowler G."/>
            <person name="Francisco L."/>
            <person name="Fu Q."/>
            <person name="Gubbala S."/>
            <person name="Hale W."/>
            <person name="Han Y."/>
            <person name="Hemphill L."/>
            <person name="Highlander S.K."/>
            <person name="Hirani K."/>
            <person name="Hogues M."/>
            <person name="Jackson L."/>
            <person name="Jakkamsetti A."/>
            <person name="Javaid M."/>
            <person name="Jiang H."/>
            <person name="Korchina V."/>
            <person name="Kovar C."/>
            <person name="Lara F."/>
            <person name="Lee S."/>
            <person name="Mata R."/>
            <person name="Mathew T."/>
            <person name="Moen C."/>
            <person name="Morales K."/>
            <person name="Munidasa M."/>
            <person name="Nazareth L."/>
            <person name="Ngo R."/>
            <person name="Nguyen L."/>
            <person name="Okwuonu G."/>
            <person name="Ongeri F."/>
            <person name="Patil S."/>
            <person name="Petrosino J."/>
            <person name="Pham C."/>
            <person name="Pham P."/>
            <person name="Pu L.-L."/>
            <person name="Puazo M."/>
            <person name="Raj R."/>
            <person name="Reid J."/>
            <person name="Rouhana J."/>
            <person name="Saada N."/>
            <person name="Shang Y."/>
            <person name="Simmons D."/>
            <person name="Thornton R."/>
            <person name="Warren J."/>
            <person name="Weissenberger G."/>
            <person name="Zhang J."/>
            <person name="Zhang L."/>
            <person name="Zhou C."/>
            <person name="Zhu D."/>
            <person name="Muzny D."/>
            <person name="Worley K."/>
            <person name="Gibbs R."/>
        </authorList>
    </citation>
    <scope>NUCLEOTIDE SEQUENCE [LARGE SCALE GENOMIC DNA]</scope>
    <source>
        <strain evidence="9 10">DSM 17361</strain>
    </source>
</reference>
<keyword evidence="5 7" id="KW-0233">DNA recombination</keyword>
<dbReference type="InterPro" id="IPR015967">
    <property type="entry name" value="Rcmb_RecR_Znf"/>
</dbReference>
<evidence type="ECO:0000256" key="7">
    <source>
        <dbReference type="HAMAP-Rule" id="MF_00017"/>
    </source>
</evidence>
<evidence type="ECO:0000256" key="1">
    <source>
        <dbReference type="ARBA" id="ARBA00022723"/>
    </source>
</evidence>
<dbReference type="GO" id="GO:0006310">
    <property type="term" value="P:DNA recombination"/>
    <property type="evidence" value="ECO:0007669"/>
    <property type="project" value="UniProtKB-UniRule"/>
</dbReference>
<evidence type="ECO:0000256" key="4">
    <source>
        <dbReference type="ARBA" id="ARBA00022833"/>
    </source>
</evidence>
<evidence type="ECO:0000313" key="10">
    <source>
        <dbReference type="Proteomes" id="UP000003160"/>
    </source>
</evidence>
<dbReference type="Pfam" id="PF02132">
    <property type="entry name" value="RecR_ZnF"/>
    <property type="match status" value="1"/>
</dbReference>
<evidence type="ECO:0000256" key="2">
    <source>
        <dbReference type="ARBA" id="ARBA00022763"/>
    </source>
</evidence>
<dbReference type="NCBIfam" id="TIGR00615">
    <property type="entry name" value="recR"/>
    <property type="match status" value="1"/>
</dbReference>